<name>A0ABD3MWE7_9STRA</name>
<feature type="transmembrane region" description="Helical" evidence="12">
    <location>
        <begin position="21"/>
        <end position="42"/>
    </location>
</feature>
<dbReference type="Proteomes" id="UP001530315">
    <property type="component" value="Unassembled WGS sequence"/>
</dbReference>
<evidence type="ECO:0000256" key="7">
    <source>
        <dbReference type="ARBA" id="ARBA00023069"/>
    </source>
</evidence>
<comment type="function">
    <text evidence="11">Transmembrane component of the tectonic-like complex, a complex localized at the transition zone of primary cilia and acting as a barrier that prevents diffusion of transmembrane proteins between the cilia and plasma membranes. Required for ciliogenesis and sonic hedgehog/SHH signaling.</text>
</comment>
<protein>
    <recommendedName>
        <fullName evidence="3">Transmembrane protein 231</fullName>
    </recommendedName>
</protein>
<gene>
    <name evidence="13" type="ORF">ACHAW5_002076</name>
</gene>
<evidence type="ECO:0000313" key="14">
    <source>
        <dbReference type="Proteomes" id="UP001530315"/>
    </source>
</evidence>
<evidence type="ECO:0000256" key="1">
    <source>
        <dbReference type="ARBA" id="ARBA00004272"/>
    </source>
</evidence>
<keyword evidence="9" id="KW-0325">Glycoprotein</keyword>
<dbReference type="PANTHER" id="PTHR14605">
    <property type="entry name" value="CHST5 PROTEIN"/>
    <property type="match status" value="1"/>
</dbReference>
<evidence type="ECO:0000256" key="9">
    <source>
        <dbReference type="ARBA" id="ARBA00023180"/>
    </source>
</evidence>
<accession>A0ABD3MWE7</accession>
<comment type="subcellular location">
    <subcellularLocation>
        <location evidence="1">Cell projection</location>
        <location evidence="1">Cilium membrane</location>
        <topology evidence="1">Multi-pass membrane protein</topology>
    </subcellularLocation>
</comment>
<evidence type="ECO:0000256" key="6">
    <source>
        <dbReference type="ARBA" id="ARBA00022989"/>
    </source>
</evidence>
<dbReference type="AlphaFoldDB" id="A0ABD3MWE7"/>
<dbReference type="Pfam" id="PF10149">
    <property type="entry name" value="TM231"/>
    <property type="match status" value="1"/>
</dbReference>
<dbReference type="InterPro" id="IPR019306">
    <property type="entry name" value="TMEM231"/>
</dbReference>
<keyword evidence="14" id="KW-1185">Reference proteome</keyword>
<evidence type="ECO:0000256" key="4">
    <source>
        <dbReference type="ARBA" id="ARBA00022475"/>
    </source>
</evidence>
<comment type="caution">
    <text evidence="13">The sequence shown here is derived from an EMBL/GenBank/DDBJ whole genome shotgun (WGS) entry which is preliminary data.</text>
</comment>
<evidence type="ECO:0000256" key="2">
    <source>
        <dbReference type="ARBA" id="ARBA00009082"/>
    </source>
</evidence>
<evidence type="ECO:0000256" key="10">
    <source>
        <dbReference type="ARBA" id="ARBA00023273"/>
    </source>
</evidence>
<keyword evidence="4" id="KW-1003">Cell membrane</keyword>
<keyword evidence="8 12" id="KW-0472">Membrane</keyword>
<evidence type="ECO:0000256" key="3">
    <source>
        <dbReference type="ARBA" id="ARBA00015087"/>
    </source>
</evidence>
<keyword evidence="5 12" id="KW-0812">Transmembrane</keyword>
<reference evidence="13 14" key="1">
    <citation type="submission" date="2024-10" db="EMBL/GenBank/DDBJ databases">
        <title>Updated reference genomes for cyclostephanoid diatoms.</title>
        <authorList>
            <person name="Roberts W.R."/>
            <person name="Alverson A.J."/>
        </authorList>
    </citation>
    <scope>NUCLEOTIDE SEQUENCE [LARGE SCALE GENOMIC DNA]</scope>
    <source>
        <strain evidence="13 14">AJA276-08</strain>
    </source>
</reference>
<evidence type="ECO:0000256" key="8">
    <source>
        <dbReference type="ARBA" id="ARBA00023136"/>
    </source>
</evidence>
<dbReference type="PANTHER" id="PTHR14605:SF1">
    <property type="entry name" value="TRANSMEMBRANE PROTEIN 231"/>
    <property type="match status" value="1"/>
</dbReference>
<dbReference type="EMBL" id="JALLAZ020001710">
    <property type="protein sequence ID" value="KAL3767273.1"/>
    <property type="molecule type" value="Genomic_DNA"/>
</dbReference>
<proteinExistence type="inferred from homology"/>
<keyword evidence="6 12" id="KW-1133">Transmembrane helix</keyword>
<evidence type="ECO:0000256" key="11">
    <source>
        <dbReference type="ARBA" id="ARBA00024803"/>
    </source>
</evidence>
<sequence>MKKVVVFTEPLARRYSVPRLSFTYLFVVLSNIFALILPFYFFTGTDGEFWTSHGTYREQPNVKFLYKFIMVLEATSSTTGQRKEIFVSTLDSLNVLRPESHRMASVQFHEDDVDLDEKIDSFTLEANVPLASDEEIHSMRALLFFNFRLRKRVKLDMESVAYTSVESGTPIGEFNSKGSLMLRQTNPLGIRSYFSNLYAKDTPLVGIIDSQSTRRITDSNIGHLLEKYRHRDVAADYEERYPIKTRGIDTGEAGAFRLKMQVDIPEQEILYIATLAEVLKDGWAAEHGDFKSSLFR</sequence>
<evidence type="ECO:0000256" key="12">
    <source>
        <dbReference type="SAM" id="Phobius"/>
    </source>
</evidence>
<evidence type="ECO:0000256" key="5">
    <source>
        <dbReference type="ARBA" id="ARBA00022692"/>
    </source>
</evidence>
<evidence type="ECO:0000313" key="13">
    <source>
        <dbReference type="EMBL" id="KAL3767273.1"/>
    </source>
</evidence>
<keyword evidence="10" id="KW-0966">Cell projection</keyword>
<dbReference type="GO" id="GO:0060170">
    <property type="term" value="C:ciliary membrane"/>
    <property type="evidence" value="ECO:0007669"/>
    <property type="project" value="UniProtKB-SubCell"/>
</dbReference>
<organism evidence="13 14">
    <name type="scientific">Stephanodiscus triporus</name>
    <dbReference type="NCBI Taxonomy" id="2934178"/>
    <lineage>
        <taxon>Eukaryota</taxon>
        <taxon>Sar</taxon>
        <taxon>Stramenopiles</taxon>
        <taxon>Ochrophyta</taxon>
        <taxon>Bacillariophyta</taxon>
        <taxon>Coscinodiscophyceae</taxon>
        <taxon>Thalassiosirophycidae</taxon>
        <taxon>Stephanodiscales</taxon>
        <taxon>Stephanodiscaceae</taxon>
        <taxon>Stephanodiscus</taxon>
    </lineage>
</organism>
<keyword evidence="7" id="KW-0969">Cilium</keyword>
<comment type="similarity">
    <text evidence="2">Belongs to the TMEM231 family.</text>
</comment>